<feature type="signal peptide" evidence="2">
    <location>
        <begin position="1"/>
        <end position="16"/>
    </location>
</feature>
<feature type="compositionally biased region" description="Basic and acidic residues" evidence="1">
    <location>
        <begin position="166"/>
        <end position="208"/>
    </location>
</feature>
<keyword evidence="2" id="KW-0732">Signal</keyword>
<accession>A0AA38G866</accession>
<dbReference type="Proteomes" id="UP000824469">
    <property type="component" value="Unassembled WGS sequence"/>
</dbReference>
<sequence>MNAIGLSLVLFSLVTAGVWSPEAEPERASQARIKPEELKYEREGFADAANKATQDALRTAAGSAKITGESIRHAASQARDKVKETGDKVEQAGEQVIHVIRSGADKTKDAVKSTASKTASVLHRPGTEKEIPVDETVPEHVESKPGKMFESAKEIVSEAVESVKDAAAAAKERMKDSQAEQSLKDSTQRLTDEATERREKKKSSERTKKLPGLEGQGRRCIRFRQEQSYRHRGENERNCGE</sequence>
<feature type="region of interest" description="Disordered" evidence="1">
    <location>
        <begin position="115"/>
        <end position="148"/>
    </location>
</feature>
<evidence type="ECO:0000313" key="4">
    <source>
        <dbReference type="Proteomes" id="UP000824469"/>
    </source>
</evidence>
<evidence type="ECO:0000313" key="3">
    <source>
        <dbReference type="EMBL" id="KAH9317762.1"/>
    </source>
</evidence>
<dbReference type="OMA" id="RCIRFRQ"/>
<gene>
    <name evidence="3" type="ORF">KI387_019531</name>
</gene>
<evidence type="ECO:0000256" key="1">
    <source>
        <dbReference type="SAM" id="MobiDB-lite"/>
    </source>
</evidence>
<proteinExistence type="predicted"/>
<feature type="non-terminal residue" evidence="3">
    <location>
        <position position="241"/>
    </location>
</feature>
<feature type="compositionally biased region" description="Basic and acidic residues" evidence="1">
    <location>
        <begin position="223"/>
        <end position="241"/>
    </location>
</feature>
<organism evidence="3 4">
    <name type="scientific">Taxus chinensis</name>
    <name type="common">Chinese yew</name>
    <name type="synonym">Taxus wallichiana var. chinensis</name>
    <dbReference type="NCBI Taxonomy" id="29808"/>
    <lineage>
        <taxon>Eukaryota</taxon>
        <taxon>Viridiplantae</taxon>
        <taxon>Streptophyta</taxon>
        <taxon>Embryophyta</taxon>
        <taxon>Tracheophyta</taxon>
        <taxon>Spermatophyta</taxon>
        <taxon>Pinopsida</taxon>
        <taxon>Pinidae</taxon>
        <taxon>Conifers II</taxon>
        <taxon>Cupressales</taxon>
        <taxon>Taxaceae</taxon>
        <taxon>Taxus</taxon>
    </lineage>
</organism>
<feature type="compositionally biased region" description="Basic and acidic residues" evidence="1">
    <location>
        <begin position="125"/>
        <end position="148"/>
    </location>
</feature>
<reference evidence="3 4" key="1">
    <citation type="journal article" date="2021" name="Nat. Plants">
        <title>The Taxus genome provides insights into paclitaxel biosynthesis.</title>
        <authorList>
            <person name="Xiong X."/>
            <person name="Gou J."/>
            <person name="Liao Q."/>
            <person name="Li Y."/>
            <person name="Zhou Q."/>
            <person name="Bi G."/>
            <person name="Li C."/>
            <person name="Du R."/>
            <person name="Wang X."/>
            <person name="Sun T."/>
            <person name="Guo L."/>
            <person name="Liang H."/>
            <person name="Lu P."/>
            <person name="Wu Y."/>
            <person name="Zhang Z."/>
            <person name="Ro D.K."/>
            <person name="Shang Y."/>
            <person name="Huang S."/>
            <person name="Yan J."/>
        </authorList>
    </citation>
    <scope>NUCLEOTIDE SEQUENCE [LARGE SCALE GENOMIC DNA]</scope>
    <source>
        <strain evidence="3">Ta-2019</strain>
    </source>
</reference>
<dbReference type="EMBL" id="JAHRHJ020000004">
    <property type="protein sequence ID" value="KAH9317762.1"/>
    <property type="molecule type" value="Genomic_DNA"/>
</dbReference>
<comment type="caution">
    <text evidence="3">The sequence shown here is derived from an EMBL/GenBank/DDBJ whole genome shotgun (WGS) entry which is preliminary data.</text>
</comment>
<feature type="chain" id="PRO_5041424049" evidence="2">
    <location>
        <begin position="17"/>
        <end position="241"/>
    </location>
</feature>
<protein>
    <submittedName>
        <fullName evidence="3">Uncharacterized protein</fullName>
    </submittedName>
</protein>
<feature type="region of interest" description="Disordered" evidence="1">
    <location>
        <begin position="166"/>
        <end position="241"/>
    </location>
</feature>
<name>A0AA38G866_TAXCH</name>
<keyword evidence="4" id="KW-1185">Reference proteome</keyword>
<dbReference type="AlphaFoldDB" id="A0AA38G866"/>
<evidence type="ECO:0000256" key="2">
    <source>
        <dbReference type="SAM" id="SignalP"/>
    </source>
</evidence>